<evidence type="ECO:0000256" key="5">
    <source>
        <dbReference type="ARBA" id="ARBA00038264"/>
    </source>
</evidence>
<keyword evidence="9" id="KW-1185">Reference proteome</keyword>
<dbReference type="InterPro" id="IPR009069">
    <property type="entry name" value="Cys_alpha_HP_mot_SF"/>
</dbReference>
<protein>
    <recommendedName>
        <fullName evidence="6">Cytochrome c oxidase-assembly factor COX23, mitochondrial</fullName>
    </recommendedName>
</protein>
<dbReference type="PANTHER" id="PTHR46811">
    <property type="entry name" value="COILED-COIL-HELIX-COILED-COIL-HELIX DOMAIN-CONTAINING PROTEIN 7"/>
    <property type="match status" value="1"/>
</dbReference>
<dbReference type="GO" id="GO:0033108">
    <property type="term" value="P:mitochondrial respiratory chain complex assembly"/>
    <property type="evidence" value="ECO:0007669"/>
    <property type="project" value="TreeGrafter"/>
</dbReference>
<dbReference type="RefSeq" id="XP_022461663.1">
    <property type="nucleotide sequence ID" value="XM_022601218.1"/>
</dbReference>
<evidence type="ECO:0000256" key="4">
    <source>
        <dbReference type="ARBA" id="ARBA00023157"/>
    </source>
</evidence>
<organism evidence="8 9">
    <name type="scientific">Kuraishia capsulata CBS 1993</name>
    <dbReference type="NCBI Taxonomy" id="1382522"/>
    <lineage>
        <taxon>Eukaryota</taxon>
        <taxon>Fungi</taxon>
        <taxon>Dikarya</taxon>
        <taxon>Ascomycota</taxon>
        <taxon>Saccharomycotina</taxon>
        <taxon>Pichiomycetes</taxon>
        <taxon>Pichiales</taxon>
        <taxon>Pichiaceae</taxon>
        <taxon>Kuraishia</taxon>
    </lineage>
</organism>
<dbReference type="Pfam" id="PF06747">
    <property type="entry name" value="CHCH"/>
    <property type="match status" value="1"/>
</dbReference>
<dbReference type="AlphaFoldDB" id="W6MXY2"/>
<dbReference type="STRING" id="1382522.W6MXY2"/>
<evidence type="ECO:0000256" key="3">
    <source>
        <dbReference type="ARBA" id="ARBA00023128"/>
    </source>
</evidence>
<proteinExistence type="inferred from homology"/>
<sequence length="103" mass="12096">MSGKDAAPKSSVAAEAKVDFAPQTSKVEDFQYYPDKPLDKLHSKSFFVKEPSRYYDPCAESSKMAVRCMESHEDDYREVCAEYFKAYRECKKEWMLKRREGTW</sequence>
<comment type="similarity">
    <text evidence="5">Belongs to the COX23 family.</text>
</comment>
<keyword evidence="4" id="KW-1015">Disulfide bond</keyword>
<evidence type="ECO:0000256" key="6">
    <source>
        <dbReference type="ARBA" id="ARBA00041104"/>
    </source>
</evidence>
<reference evidence="8" key="1">
    <citation type="submission" date="2013-12" db="EMBL/GenBank/DDBJ databases">
        <authorList>
            <person name="Genoscope - CEA"/>
        </authorList>
    </citation>
    <scope>NUCLEOTIDE SEQUENCE</scope>
    <source>
        <strain evidence="8">CBS 1993</strain>
    </source>
</reference>
<name>W6MXY2_9ASCO</name>
<evidence type="ECO:0000259" key="7">
    <source>
        <dbReference type="Pfam" id="PF06747"/>
    </source>
</evidence>
<dbReference type="InterPro" id="IPR051040">
    <property type="entry name" value="COX23"/>
</dbReference>
<comment type="function">
    <text evidence="1">Required for the assembly of cytochrome c oxidase.</text>
</comment>
<dbReference type="PROSITE" id="PS51808">
    <property type="entry name" value="CHCH"/>
    <property type="match status" value="1"/>
</dbReference>
<evidence type="ECO:0000313" key="8">
    <source>
        <dbReference type="EMBL" id="CDK29680.1"/>
    </source>
</evidence>
<evidence type="ECO:0000256" key="1">
    <source>
        <dbReference type="ARBA" id="ARBA00003875"/>
    </source>
</evidence>
<dbReference type="InterPro" id="IPR010625">
    <property type="entry name" value="CHCH"/>
</dbReference>
<dbReference type="SUPFAM" id="SSF47072">
    <property type="entry name" value="Cysteine alpha-hairpin motif"/>
    <property type="match status" value="1"/>
</dbReference>
<keyword evidence="3" id="KW-0496">Mitochondrion</keyword>
<comment type="subcellular location">
    <subcellularLocation>
        <location evidence="2">Mitochondrion intermembrane space</location>
    </subcellularLocation>
</comment>
<dbReference type="OrthoDB" id="9971592at2759"/>
<accession>W6MXY2</accession>
<reference evidence="8" key="2">
    <citation type="submission" date="2014-02" db="EMBL/GenBank/DDBJ databases">
        <title>Complete DNA sequence of /Kuraishia capsulata/ illustrates novel genomic features among budding yeasts (/Saccharomycotina/).</title>
        <authorList>
            <person name="Morales L."/>
            <person name="Noel B."/>
            <person name="Porcel B."/>
            <person name="Marcet-Houben M."/>
            <person name="Hullo M-F."/>
            <person name="Sacerdot C."/>
            <person name="Tekaia F."/>
            <person name="Leh-Louis V."/>
            <person name="Despons L."/>
            <person name="Khanna V."/>
            <person name="Aury J-M."/>
            <person name="Barbe V."/>
            <person name="Couloux A."/>
            <person name="Labadie K."/>
            <person name="Pelletier E."/>
            <person name="Souciet J-L."/>
            <person name="Boekhout T."/>
            <person name="Gabaldon T."/>
            <person name="Wincker P."/>
            <person name="Dujon B."/>
        </authorList>
    </citation>
    <scope>NUCLEOTIDE SEQUENCE</scope>
    <source>
        <strain evidence="8">CBS 1993</strain>
    </source>
</reference>
<dbReference type="EMBL" id="HG793131">
    <property type="protein sequence ID" value="CDK29680.1"/>
    <property type="molecule type" value="Genomic_DNA"/>
</dbReference>
<dbReference type="HOGENOM" id="CLU_153383_1_0_1"/>
<evidence type="ECO:0000256" key="2">
    <source>
        <dbReference type="ARBA" id="ARBA00004569"/>
    </source>
</evidence>
<dbReference type="PANTHER" id="PTHR46811:SF1">
    <property type="entry name" value="COILED-COIL-HELIX-COILED-COIL-HELIX DOMAIN-CONTAINING PROTEIN 7"/>
    <property type="match status" value="1"/>
</dbReference>
<dbReference type="Proteomes" id="UP000019384">
    <property type="component" value="Unassembled WGS sequence"/>
</dbReference>
<gene>
    <name evidence="8" type="ORF">KUCA_T00005673001</name>
</gene>
<dbReference type="GeneID" id="34523051"/>
<evidence type="ECO:0000313" key="9">
    <source>
        <dbReference type="Proteomes" id="UP000019384"/>
    </source>
</evidence>
<dbReference type="GO" id="GO:0005758">
    <property type="term" value="C:mitochondrial intermembrane space"/>
    <property type="evidence" value="ECO:0007669"/>
    <property type="project" value="UniProtKB-SubCell"/>
</dbReference>
<feature type="domain" description="CHCH" evidence="7">
    <location>
        <begin position="58"/>
        <end position="92"/>
    </location>
</feature>